<evidence type="ECO:0000313" key="15">
    <source>
        <dbReference type="EMBL" id="AWY97619.1"/>
    </source>
</evidence>
<dbReference type="NCBIfam" id="NF011494">
    <property type="entry name" value="PRK14902.1"/>
    <property type="match status" value="1"/>
</dbReference>
<evidence type="ECO:0000256" key="13">
    <source>
        <dbReference type="PROSITE-ProRule" id="PRU01023"/>
    </source>
</evidence>
<feature type="binding site" evidence="13">
    <location>
        <position position="333"/>
    </location>
    <ligand>
        <name>S-adenosyl-L-methionine</name>
        <dbReference type="ChEBI" id="CHEBI:59789"/>
    </ligand>
</feature>
<evidence type="ECO:0000256" key="3">
    <source>
        <dbReference type="ARBA" id="ARBA00012140"/>
    </source>
</evidence>
<dbReference type="Pfam" id="PF01189">
    <property type="entry name" value="Methyltr_RsmB-F"/>
    <property type="match status" value="1"/>
</dbReference>
<dbReference type="InterPro" id="IPR001678">
    <property type="entry name" value="MeTrfase_RsmB-F_NOP2_dom"/>
</dbReference>
<dbReference type="GO" id="GO:0006355">
    <property type="term" value="P:regulation of DNA-templated transcription"/>
    <property type="evidence" value="ECO:0007669"/>
    <property type="project" value="InterPro"/>
</dbReference>
<name>A0A2Z4UA09_9FIRM</name>
<dbReference type="Pfam" id="PF01029">
    <property type="entry name" value="NusB"/>
    <property type="match status" value="1"/>
</dbReference>
<evidence type="ECO:0000256" key="12">
    <source>
        <dbReference type="ARBA" id="ARBA00047283"/>
    </source>
</evidence>
<dbReference type="InterPro" id="IPR035926">
    <property type="entry name" value="NusB-like_sf"/>
</dbReference>
<dbReference type="NCBIfam" id="TIGR00563">
    <property type="entry name" value="rsmB"/>
    <property type="match status" value="1"/>
</dbReference>
<dbReference type="PROSITE" id="PS51686">
    <property type="entry name" value="SAM_MT_RSMB_NOP"/>
    <property type="match status" value="1"/>
</dbReference>
<evidence type="ECO:0000256" key="9">
    <source>
        <dbReference type="ARBA" id="ARBA00022884"/>
    </source>
</evidence>
<keyword evidence="16" id="KW-1185">Reference proteome</keyword>
<dbReference type="InterPro" id="IPR006027">
    <property type="entry name" value="NusB_RsmB_TIM44"/>
</dbReference>
<comment type="similarity">
    <text evidence="13">Belongs to the class I-like SAM-binding methyltransferase superfamily. RsmB/NOP family.</text>
</comment>
<dbReference type="PRINTS" id="PR02008">
    <property type="entry name" value="RCMTFAMILY"/>
</dbReference>
<dbReference type="EC" id="2.1.1.176" evidence="3"/>
<dbReference type="AlphaFoldDB" id="A0A2Z4UA09"/>
<evidence type="ECO:0000259" key="14">
    <source>
        <dbReference type="PROSITE" id="PS51686"/>
    </source>
</evidence>
<keyword evidence="6 13" id="KW-0489">Methyltransferase</keyword>
<feature type="binding site" evidence="13">
    <location>
        <position position="315"/>
    </location>
    <ligand>
        <name>S-adenosyl-L-methionine</name>
        <dbReference type="ChEBI" id="CHEBI:59789"/>
    </ligand>
</feature>
<feature type="binding site" evidence="13">
    <location>
        <begin position="264"/>
        <end position="270"/>
    </location>
    <ligand>
        <name>S-adenosyl-L-methionine</name>
        <dbReference type="ChEBI" id="CHEBI:59789"/>
    </ligand>
</feature>
<evidence type="ECO:0000256" key="11">
    <source>
        <dbReference type="ARBA" id="ARBA00031088"/>
    </source>
</evidence>
<evidence type="ECO:0000256" key="1">
    <source>
        <dbReference type="ARBA" id="ARBA00002724"/>
    </source>
</evidence>
<evidence type="ECO:0000256" key="5">
    <source>
        <dbReference type="ARBA" id="ARBA00022552"/>
    </source>
</evidence>
<evidence type="ECO:0000256" key="6">
    <source>
        <dbReference type="ARBA" id="ARBA00022603"/>
    </source>
</evidence>
<dbReference type="OrthoDB" id="9810297at2"/>
<gene>
    <name evidence="15" type="ORF">DQQ01_05015</name>
</gene>
<reference evidence="16" key="1">
    <citation type="submission" date="2018-06" db="EMBL/GenBank/DDBJ databases">
        <title>Description of Blautia argi sp. nov., a new anaerobic isolated from dog feces.</title>
        <authorList>
            <person name="Chang Y.-H."/>
            <person name="Paek J."/>
            <person name="Shin Y."/>
        </authorList>
    </citation>
    <scope>NUCLEOTIDE SEQUENCE [LARGE SCALE GENOMIC DNA]</scope>
    <source>
        <strain evidence="16">KCTC 15426</strain>
    </source>
</reference>
<dbReference type="Gene3D" id="1.10.940.10">
    <property type="entry name" value="NusB-like"/>
    <property type="match status" value="1"/>
</dbReference>
<dbReference type="Pfam" id="PF22458">
    <property type="entry name" value="RsmF-B_ferredox"/>
    <property type="match status" value="1"/>
</dbReference>
<evidence type="ECO:0000256" key="8">
    <source>
        <dbReference type="ARBA" id="ARBA00022691"/>
    </source>
</evidence>
<dbReference type="InterPro" id="IPR029063">
    <property type="entry name" value="SAM-dependent_MTases_sf"/>
</dbReference>
<sequence>MVNKVNLRELILGILLEISKGDRHSHLVIRSTLEKYQYLEKQERAFITRVCEGTLEYRLRLDYILNQYSTVPTGKMKPVIRELLRSSVYQMLYMDSVPDSAVCNEAVKLARKKGFYNLTGFVNGVLRKVAREYGSIRFPQKSQPVEYLSVMYSMPVWLVERFLAEYGFEKTEKMLEAFLEESPTTIRIREHLVEKQAVLESLEKQKVTVEKAPYVENAYYLKNYDYLPALEAFRMGSIQVQDVSSMLVAEVADPREGDYVIDLCAAPGGKSLCIADKLKGTGRVDARDISRTKTDLIRENAIRQNFLNVVVTEKDATELDYEALEKADILLADVPCSGLGVIGRKTDIKYNISQAGIQELAALQRKILEQASTYVKPGGTLIYSTCTITKEENLDNVQWFIENYPYELESLDPYLCEELRGETTKKGYLQLLPGVHRCDGFFLARLKRKTEWNR</sequence>
<dbReference type="RefSeq" id="WP_111918931.1">
    <property type="nucleotide sequence ID" value="NZ_CAUWHR010000001.1"/>
</dbReference>
<dbReference type="InterPro" id="IPR023267">
    <property type="entry name" value="RCMT"/>
</dbReference>
<organism evidence="15 16">
    <name type="scientific">Blautia argi</name>
    <dbReference type="NCBI Taxonomy" id="1912897"/>
    <lineage>
        <taxon>Bacteria</taxon>
        <taxon>Bacillati</taxon>
        <taxon>Bacillota</taxon>
        <taxon>Clostridia</taxon>
        <taxon>Lachnospirales</taxon>
        <taxon>Lachnospiraceae</taxon>
        <taxon>Blautia</taxon>
    </lineage>
</organism>
<dbReference type="Gene3D" id="3.40.50.150">
    <property type="entry name" value="Vaccinia Virus protein VP39"/>
    <property type="match status" value="1"/>
</dbReference>
<dbReference type="Gene3D" id="3.30.70.1170">
    <property type="entry name" value="Sun protein, domain 3"/>
    <property type="match status" value="1"/>
</dbReference>
<evidence type="ECO:0000256" key="7">
    <source>
        <dbReference type="ARBA" id="ARBA00022679"/>
    </source>
</evidence>
<dbReference type="SUPFAM" id="SSF53335">
    <property type="entry name" value="S-adenosyl-L-methionine-dependent methyltransferases"/>
    <property type="match status" value="1"/>
</dbReference>
<proteinExistence type="inferred from homology"/>
<feature type="domain" description="SAM-dependent MTase RsmB/NOP-type" evidence="14">
    <location>
        <begin position="174"/>
        <end position="449"/>
    </location>
</feature>
<comment type="function">
    <text evidence="1">Specifically methylates the cytosine at position 967 (m5C967) of 16S rRNA.</text>
</comment>
<dbReference type="CDD" id="cd02440">
    <property type="entry name" value="AdoMet_MTases"/>
    <property type="match status" value="1"/>
</dbReference>
<evidence type="ECO:0000256" key="4">
    <source>
        <dbReference type="ARBA" id="ARBA00022490"/>
    </source>
</evidence>
<comment type="catalytic activity">
    <reaction evidence="12">
        <text>cytidine(967) in 16S rRNA + S-adenosyl-L-methionine = 5-methylcytidine(967) in 16S rRNA + S-adenosyl-L-homocysteine + H(+)</text>
        <dbReference type="Rhea" id="RHEA:42748"/>
        <dbReference type="Rhea" id="RHEA-COMP:10219"/>
        <dbReference type="Rhea" id="RHEA-COMP:10220"/>
        <dbReference type="ChEBI" id="CHEBI:15378"/>
        <dbReference type="ChEBI" id="CHEBI:57856"/>
        <dbReference type="ChEBI" id="CHEBI:59789"/>
        <dbReference type="ChEBI" id="CHEBI:74483"/>
        <dbReference type="ChEBI" id="CHEBI:82748"/>
        <dbReference type="EC" id="2.1.1.176"/>
    </reaction>
</comment>
<dbReference type="InterPro" id="IPR054728">
    <property type="entry name" value="RsmB-like_ferredoxin"/>
</dbReference>
<protein>
    <recommendedName>
        <fullName evidence="3">16S rRNA (cytosine(967)-C(5))-methyltransferase</fullName>
        <ecNumber evidence="3">2.1.1.176</ecNumber>
    </recommendedName>
    <alternativeName>
        <fullName evidence="10">16S rRNA m5C967 methyltransferase</fullName>
    </alternativeName>
    <alternativeName>
        <fullName evidence="11">rRNA (cytosine-C(5)-)-methyltransferase RsmB</fullName>
    </alternativeName>
</protein>
<keyword evidence="8 13" id="KW-0949">S-adenosyl-L-methionine</keyword>
<feature type="active site" description="Nucleophile" evidence="13">
    <location>
        <position position="386"/>
    </location>
</feature>
<dbReference type="GO" id="GO:0005737">
    <property type="term" value="C:cytoplasm"/>
    <property type="evidence" value="ECO:0007669"/>
    <property type="project" value="UniProtKB-SubCell"/>
</dbReference>
<dbReference type="InterPro" id="IPR049560">
    <property type="entry name" value="MeTrfase_RsmB-F_NOP2_cat"/>
</dbReference>
<evidence type="ECO:0000256" key="2">
    <source>
        <dbReference type="ARBA" id="ARBA00004496"/>
    </source>
</evidence>
<keyword evidence="5" id="KW-0698">rRNA processing</keyword>
<keyword evidence="4" id="KW-0963">Cytoplasm</keyword>
<dbReference type="InterPro" id="IPR004573">
    <property type="entry name" value="rRNA_ssu_MeTfrase_B"/>
</dbReference>
<dbReference type="GO" id="GO:0008649">
    <property type="term" value="F:rRNA methyltransferase activity"/>
    <property type="evidence" value="ECO:0007669"/>
    <property type="project" value="InterPro"/>
</dbReference>
<accession>A0A2Z4UA09</accession>
<dbReference type="PANTHER" id="PTHR22807:SF53">
    <property type="entry name" value="RIBOSOMAL RNA SMALL SUBUNIT METHYLTRANSFERASE B-RELATED"/>
    <property type="match status" value="1"/>
</dbReference>
<dbReference type="KEGG" id="blau:DQQ01_05015"/>
<keyword evidence="7 13" id="KW-0808">Transferase</keyword>
<dbReference type="GO" id="GO:0003723">
    <property type="term" value="F:RNA binding"/>
    <property type="evidence" value="ECO:0007669"/>
    <property type="project" value="UniProtKB-UniRule"/>
</dbReference>
<keyword evidence="9 13" id="KW-0694">RNA-binding</keyword>
<dbReference type="Proteomes" id="UP000250003">
    <property type="component" value="Chromosome"/>
</dbReference>
<comment type="subcellular location">
    <subcellularLocation>
        <location evidence="2">Cytoplasm</location>
    </subcellularLocation>
</comment>
<evidence type="ECO:0000256" key="10">
    <source>
        <dbReference type="ARBA" id="ARBA00030399"/>
    </source>
</evidence>
<dbReference type="PANTHER" id="PTHR22807">
    <property type="entry name" value="NOP2 YEAST -RELATED NOL1/NOP2/FMU SUN DOMAIN-CONTAINING"/>
    <property type="match status" value="1"/>
</dbReference>
<dbReference type="EMBL" id="CP030280">
    <property type="protein sequence ID" value="AWY97619.1"/>
    <property type="molecule type" value="Genomic_DNA"/>
</dbReference>
<dbReference type="SUPFAM" id="SSF48013">
    <property type="entry name" value="NusB-like"/>
    <property type="match status" value="1"/>
</dbReference>
<feature type="binding site" evidence="13">
    <location>
        <position position="288"/>
    </location>
    <ligand>
        <name>S-adenosyl-L-methionine</name>
        <dbReference type="ChEBI" id="CHEBI:59789"/>
    </ligand>
</feature>
<evidence type="ECO:0000313" key="16">
    <source>
        <dbReference type="Proteomes" id="UP000250003"/>
    </source>
</evidence>